<dbReference type="RefSeq" id="WP_064304217.1">
    <property type="nucleotide sequence ID" value="NZ_LUCV01000040.1"/>
</dbReference>
<reference evidence="1 2" key="1">
    <citation type="submission" date="2016-03" db="EMBL/GenBank/DDBJ databases">
        <title>Draft Genome Assembly of Pseudomonas putida strain CBF10-2.</title>
        <authorList>
            <person name="Iyer R.S."/>
            <person name="Damania A."/>
        </authorList>
    </citation>
    <scope>NUCLEOTIDE SEQUENCE [LARGE SCALE GENOMIC DNA]</scope>
    <source>
        <strain evidence="1 2">CBF10-2</strain>
    </source>
</reference>
<gene>
    <name evidence="1" type="ORF">AYO28_01450</name>
</gene>
<name>A0A177SD76_PSEPU</name>
<dbReference type="Proteomes" id="UP000077752">
    <property type="component" value="Unassembled WGS sequence"/>
</dbReference>
<comment type="caution">
    <text evidence="1">The sequence shown here is derived from an EMBL/GenBank/DDBJ whole genome shotgun (WGS) entry which is preliminary data.</text>
</comment>
<sequence>MIQPSRDYSRLLNTLIDQRIAAAPKRSPWFHLTPGERADYLAETDARLLEIQHTTLNVLAAQHFSMDDNPQGIDEHLAMLRRLREALDSDSPYRQALDRDISLYGRQQAAMHGFEGAWRKGLRLIRAGDGLRHPCAGVLQRLQRMIDLLQRKIDSEGDARRVTPFARQQGWKALAERYRALLDGKPVDLTEVPAASDSLPVNLSLLLMEERPGYVRMNVALVDADFEGRYKDLHLEHGRLVTATRSLMNFSFGTAARSLAWQQHYRLKHEPGRSPTFAPIRSVLVRTAFVEAFLGHWLVSEHTLRSGFLVRVMEDGSRLRVINVDRKECNQIGIEAFDEAGAQGKVREVDLPRRLEDLLNRYADIASFQTIAVDSYAASHYDPDRDGRFVGIRELERSVGFGEHLYLLELPHGSDYLAVTPFAVVDRQGSRHLCAAEVQRAWAHNSAFFERLHSLREQGEGACPWLNGPRERGAFMAQWQRLLERNHLTPGALLAVPEAPRASLRDAQGNALGKMLRERALADRIWRWPALDASLAAIAARVLKRGGLQKLLDDAYVQATLAQARRLPGMALEPMPHRARNLRLLKWLLGEDQHADADSRDLRRQLLFQVLRLRAGQLGGGHAQVNPHGLDAGNALARPDPWLILNARPERLLAGDNRWLIAEDKYRSAHQWVADPLHPATRYMDALDTPFIGGISAATEALCRDLPHLFDGLPSLPEYWRFQLANSAFWLRNGYHSLFETLYMAARYEPLAEGSVGDPLLALFDRSRDHPASALYRDLMALLRPLIDQGLSGEERLAPDPAEC</sequence>
<organism evidence="1 2">
    <name type="scientific">Pseudomonas putida</name>
    <name type="common">Arthrobacter siderocapsulatus</name>
    <dbReference type="NCBI Taxonomy" id="303"/>
    <lineage>
        <taxon>Bacteria</taxon>
        <taxon>Pseudomonadati</taxon>
        <taxon>Pseudomonadota</taxon>
        <taxon>Gammaproteobacteria</taxon>
        <taxon>Pseudomonadales</taxon>
        <taxon>Pseudomonadaceae</taxon>
        <taxon>Pseudomonas</taxon>
    </lineage>
</organism>
<proteinExistence type="predicted"/>
<evidence type="ECO:0000313" key="1">
    <source>
        <dbReference type="EMBL" id="OAI86382.1"/>
    </source>
</evidence>
<accession>A0A177SD76</accession>
<dbReference type="EMBL" id="LUCV01000040">
    <property type="protein sequence ID" value="OAI86382.1"/>
    <property type="molecule type" value="Genomic_DNA"/>
</dbReference>
<protein>
    <submittedName>
        <fullName evidence="1">Uncharacterized protein</fullName>
    </submittedName>
</protein>
<dbReference type="AlphaFoldDB" id="A0A177SD76"/>
<evidence type="ECO:0000313" key="2">
    <source>
        <dbReference type="Proteomes" id="UP000077752"/>
    </source>
</evidence>